<dbReference type="Proteomes" id="UP001358586">
    <property type="component" value="Chromosome 12"/>
</dbReference>
<gene>
    <name evidence="1" type="ORF">PVK06_043366</name>
</gene>
<evidence type="ECO:0000313" key="1">
    <source>
        <dbReference type="EMBL" id="KAK5775471.1"/>
    </source>
</evidence>
<protein>
    <submittedName>
        <fullName evidence="1">Uncharacterized protein</fullName>
    </submittedName>
</protein>
<sequence>MSLNCTRLTFLSLLEVPFSSKNQMCLDAQLSFQNCIDLKVDREDAYSSCFLDINIEKETPDIFKSSDKTVGNLKSEGVVTHLQKVLQRQASLSVDKSSTERVYDAPTTRWRYKRAASFDSRKMVLLFSIFSKTMFRIIWPAVVGDTLTRLCIAGVSRFPNSVLQADDRVLEGFIHNMRKPAIPEIRGHLQEKTKFGIVHFVYVILEDVSGHNIEYNVDQWLSSPTAVIGLVVTTVSISQSGTMGRVTWDYPRSWKILGVVRPMLGNEFEWMSYANTDIISCILPKVLANRKMWEAKVSLVVYTTVEMYKLDQMLLQFKWRQRISLLLRNLKELHNVDM</sequence>
<accession>A0ABR0MN87</accession>
<reference evidence="1 2" key="1">
    <citation type="submission" date="2023-03" db="EMBL/GenBank/DDBJ databases">
        <title>WGS of Gossypium arboreum.</title>
        <authorList>
            <person name="Yu D."/>
        </authorList>
    </citation>
    <scope>NUCLEOTIDE SEQUENCE [LARGE SCALE GENOMIC DNA]</scope>
    <source>
        <tissue evidence="1">Leaf</tissue>
    </source>
</reference>
<dbReference type="PANTHER" id="PTHR34064:SF5">
    <property type="entry name" value="PROTEIN, PUTATIVE-RELATED"/>
    <property type="match status" value="1"/>
</dbReference>
<dbReference type="PANTHER" id="PTHR34064">
    <property type="entry name" value="OS04G0672300 PROTEIN"/>
    <property type="match status" value="1"/>
</dbReference>
<proteinExistence type="predicted"/>
<keyword evidence="2" id="KW-1185">Reference proteome</keyword>
<comment type="caution">
    <text evidence="1">The sequence shown here is derived from an EMBL/GenBank/DDBJ whole genome shotgun (WGS) entry which is preliminary data.</text>
</comment>
<name>A0ABR0MN87_GOSAR</name>
<organism evidence="1 2">
    <name type="scientific">Gossypium arboreum</name>
    <name type="common">Tree cotton</name>
    <name type="synonym">Gossypium nanking</name>
    <dbReference type="NCBI Taxonomy" id="29729"/>
    <lineage>
        <taxon>Eukaryota</taxon>
        <taxon>Viridiplantae</taxon>
        <taxon>Streptophyta</taxon>
        <taxon>Embryophyta</taxon>
        <taxon>Tracheophyta</taxon>
        <taxon>Spermatophyta</taxon>
        <taxon>Magnoliopsida</taxon>
        <taxon>eudicotyledons</taxon>
        <taxon>Gunneridae</taxon>
        <taxon>Pentapetalae</taxon>
        <taxon>rosids</taxon>
        <taxon>malvids</taxon>
        <taxon>Malvales</taxon>
        <taxon>Malvaceae</taxon>
        <taxon>Malvoideae</taxon>
        <taxon>Gossypium</taxon>
    </lineage>
</organism>
<evidence type="ECO:0000313" key="2">
    <source>
        <dbReference type="Proteomes" id="UP001358586"/>
    </source>
</evidence>
<dbReference type="EMBL" id="JARKNE010000012">
    <property type="protein sequence ID" value="KAK5775471.1"/>
    <property type="molecule type" value="Genomic_DNA"/>
</dbReference>